<dbReference type="STRING" id="1036808.A0A0C3D4G4"/>
<keyword evidence="2" id="KW-1185">Reference proteome</keyword>
<accession>A0A0C3D4G4</accession>
<reference evidence="1 2" key="1">
    <citation type="submission" date="2014-04" db="EMBL/GenBank/DDBJ databases">
        <authorList>
            <consortium name="DOE Joint Genome Institute"/>
            <person name="Kuo A."/>
            <person name="Kohler A."/>
            <person name="Nagy L.G."/>
            <person name="Floudas D."/>
            <person name="Copeland A."/>
            <person name="Barry K.W."/>
            <person name="Cichocki N."/>
            <person name="Veneault-Fourrey C."/>
            <person name="LaButti K."/>
            <person name="Lindquist E.A."/>
            <person name="Lipzen A."/>
            <person name="Lundell T."/>
            <person name="Morin E."/>
            <person name="Murat C."/>
            <person name="Sun H."/>
            <person name="Tunlid A."/>
            <person name="Henrissat B."/>
            <person name="Grigoriev I.V."/>
            <person name="Hibbett D.S."/>
            <person name="Martin F."/>
            <person name="Nordberg H.P."/>
            <person name="Cantor M.N."/>
            <person name="Hua S.X."/>
        </authorList>
    </citation>
    <scope>NUCLEOTIDE SEQUENCE [LARGE SCALE GENOMIC DNA]</scope>
    <source>
        <strain evidence="1 2">Foug A</strain>
    </source>
</reference>
<evidence type="ECO:0000313" key="1">
    <source>
        <dbReference type="EMBL" id="KIM55655.1"/>
    </source>
</evidence>
<reference evidence="2" key="2">
    <citation type="submission" date="2015-01" db="EMBL/GenBank/DDBJ databases">
        <title>Evolutionary Origins and Diversification of the Mycorrhizal Mutualists.</title>
        <authorList>
            <consortium name="DOE Joint Genome Institute"/>
            <consortium name="Mycorrhizal Genomics Consortium"/>
            <person name="Kohler A."/>
            <person name="Kuo A."/>
            <person name="Nagy L.G."/>
            <person name="Floudas D."/>
            <person name="Copeland A."/>
            <person name="Barry K.W."/>
            <person name="Cichocki N."/>
            <person name="Veneault-Fourrey C."/>
            <person name="LaButti K."/>
            <person name="Lindquist E.A."/>
            <person name="Lipzen A."/>
            <person name="Lundell T."/>
            <person name="Morin E."/>
            <person name="Murat C."/>
            <person name="Riley R."/>
            <person name="Ohm R."/>
            <person name="Sun H."/>
            <person name="Tunlid A."/>
            <person name="Henrissat B."/>
            <person name="Grigoriev I.V."/>
            <person name="Hibbett D.S."/>
            <person name="Martin F."/>
        </authorList>
    </citation>
    <scope>NUCLEOTIDE SEQUENCE [LARGE SCALE GENOMIC DNA]</scope>
    <source>
        <strain evidence="2">Foug A</strain>
    </source>
</reference>
<dbReference type="AlphaFoldDB" id="A0A0C3D4G4"/>
<dbReference type="HOGENOM" id="CLU_1723414_0_0_1"/>
<dbReference type="EMBL" id="KN822130">
    <property type="protein sequence ID" value="KIM55655.1"/>
    <property type="molecule type" value="Genomic_DNA"/>
</dbReference>
<gene>
    <name evidence="1" type="ORF">SCLCIDRAFT_30201</name>
</gene>
<dbReference type="Proteomes" id="UP000053989">
    <property type="component" value="Unassembled WGS sequence"/>
</dbReference>
<protein>
    <submittedName>
        <fullName evidence="1">Uncharacterized protein</fullName>
    </submittedName>
</protein>
<name>A0A0C3D4G4_9AGAM</name>
<evidence type="ECO:0000313" key="2">
    <source>
        <dbReference type="Proteomes" id="UP000053989"/>
    </source>
</evidence>
<proteinExistence type="predicted"/>
<organism evidence="1 2">
    <name type="scientific">Scleroderma citrinum Foug A</name>
    <dbReference type="NCBI Taxonomy" id="1036808"/>
    <lineage>
        <taxon>Eukaryota</taxon>
        <taxon>Fungi</taxon>
        <taxon>Dikarya</taxon>
        <taxon>Basidiomycota</taxon>
        <taxon>Agaricomycotina</taxon>
        <taxon>Agaricomycetes</taxon>
        <taxon>Agaricomycetidae</taxon>
        <taxon>Boletales</taxon>
        <taxon>Sclerodermatineae</taxon>
        <taxon>Sclerodermataceae</taxon>
        <taxon>Scleroderma</taxon>
    </lineage>
</organism>
<dbReference type="InParanoid" id="A0A0C3D4G4"/>
<sequence length="152" mass="16470">MPFNADTSMMIATIDNMPKGQPSTPLNASKHSKALTLHETTCTIKPKFQLMRVISGYLTVHDVAKGCLTSASHVCIPSSPSNPNVFMTLPSLAVLPPAQEGPPTTYCPDTVQSQYNPPGMGVSPFKIKPAVHAGLPTQWLENENIHTFQRQT</sequence>